<reference evidence="4" key="1">
    <citation type="submission" date="2023-07" db="EMBL/GenBank/DDBJ databases">
        <title>Black Yeasts Isolated from many extreme environments.</title>
        <authorList>
            <person name="Coleine C."/>
            <person name="Stajich J.E."/>
            <person name="Selbmann L."/>
        </authorList>
    </citation>
    <scope>NUCLEOTIDE SEQUENCE</scope>
    <source>
        <strain evidence="4">CCFEE 5485</strain>
    </source>
</reference>
<dbReference type="PANTHER" id="PTHR34002">
    <property type="entry name" value="BLR1656 PROTEIN"/>
    <property type="match status" value="1"/>
</dbReference>
<dbReference type="InterPro" id="IPR013319">
    <property type="entry name" value="GH11/12"/>
</dbReference>
<name>A0AAE0TSH2_9PEZI</name>
<feature type="chain" id="PRO_5042093568" evidence="3">
    <location>
        <begin position="19"/>
        <end position="235"/>
    </location>
</feature>
<dbReference type="InterPro" id="IPR002594">
    <property type="entry name" value="GH12"/>
</dbReference>
<dbReference type="SUPFAM" id="SSF49899">
    <property type="entry name" value="Concanavalin A-like lectins/glucanases"/>
    <property type="match status" value="1"/>
</dbReference>
<evidence type="ECO:0000313" key="5">
    <source>
        <dbReference type="Proteomes" id="UP001274830"/>
    </source>
</evidence>
<feature type="signal peptide" evidence="3">
    <location>
        <begin position="1"/>
        <end position="18"/>
    </location>
</feature>
<keyword evidence="2" id="KW-0378">Hydrolase</keyword>
<evidence type="ECO:0000313" key="4">
    <source>
        <dbReference type="EMBL" id="KAK3671126.1"/>
    </source>
</evidence>
<evidence type="ECO:0000256" key="2">
    <source>
        <dbReference type="RuleBase" id="RU361163"/>
    </source>
</evidence>
<dbReference type="PANTHER" id="PTHR34002:SF9">
    <property type="entry name" value="XYLOGLUCAN-SPECIFIC ENDO-BETA-1,4-GLUCANASE A"/>
    <property type="match status" value="1"/>
</dbReference>
<proteinExistence type="inferred from homology"/>
<keyword evidence="2" id="KW-0624">Polysaccharide degradation</keyword>
<keyword evidence="3" id="KW-0732">Signal</keyword>
<dbReference type="InterPro" id="IPR013320">
    <property type="entry name" value="ConA-like_dom_sf"/>
</dbReference>
<accession>A0AAE0TSH2</accession>
<sequence length="235" mass="24565">MWKSTFCAAILGAGLSHASPSATHPKRALASSCAQYGSTTSGAYTLYNDLWGESSGTGSQCYTLDSASPLAWTSTWSWSGGPNSVKSYGNVVYSGYTPAKLSTLPSIPTQWSWAYTGSSIVADVSYDLFTSSTATGSNEYEIMVWLAALGGAGPIASSYGADGRPVPVSQMTADGVTFNLYAGSNGVQKQTYSFVATAPAQSWSGDLNVFLTYLVKNQNFDASQYLVSIGAGTEA</sequence>
<gene>
    <name evidence="4" type="ORF">LTR78_008927</name>
</gene>
<dbReference type="Pfam" id="PF01670">
    <property type="entry name" value="Glyco_hydro_12"/>
    <property type="match status" value="1"/>
</dbReference>
<dbReference type="Gene3D" id="2.60.120.180">
    <property type="match status" value="1"/>
</dbReference>
<evidence type="ECO:0000256" key="3">
    <source>
        <dbReference type="SAM" id="SignalP"/>
    </source>
</evidence>
<protein>
    <submittedName>
        <fullName evidence="4">Uncharacterized protein</fullName>
    </submittedName>
</protein>
<keyword evidence="2" id="KW-0326">Glycosidase</keyword>
<dbReference type="GO" id="GO:0000272">
    <property type="term" value="P:polysaccharide catabolic process"/>
    <property type="evidence" value="ECO:0007669"/>
    <property type="project" value="UniProtKB-KW"/>
</dbReference>
<dbReference type="GO" id="GO:0008810">
    <property type="term" value="F:cellulase activity"/>
    <property type="evidence" value="ECO:0007669"/>
    <property type="project" value="InterPro"/>
</dbReference>
<dbReference type="Proteomes" id="UP001274830">
    <property type="component" value="Unassembled WGS sequence"/>
</dbReference>
<dbReference type="AlphaFoldDB" id="A0AAE0TSH2"/>
<organism evidence="4 5">
    <name type="scientific">Recurvomyces mirabilis</name>
    <dbReference type="NCBI Taxonomy" id="574656"/>
    <lineage>
        <taxon>Eukaryota</taxon>
        <taxon>Fungi</taxon>
        <taxon>Dikarya</taxon>
        <taxon>Ascomycota</taxon>
        <taxon>Pezizomycotina</taxon>
        <taxon>Dothideomycetes</taxon>
        <taxon>Dothideomycetidae</taxon>
        <taxon>Mycosphaerellales</taxon>
        <taxon>Teratosphaeriaceae</taxon>
        <taxon>Recurvomyces</taxon>
    </lineage>
</organism>
<keyword evidence="2" id="KW-0119">Carbohydrate metabolism</keyword>
<keyword evidence="5" id="KW-1185">Reference proteome</keyword>
<evidence type="ECO:0000256" key="1">
    <source>
        <dbReference type="ARBA" id="ARBA00005519"/>
    </source>
</evidence>
<comment type="similarity">
    <text evidence="1 2">Belongs to the glycosyl hydrolase 12 (cellulase H) family.</text>
</comment>
<comment type="caution">
    <text evidence="4">The sequence shown here is derived from an EMBL/GenBank/DDBJ whole genome shotgun (WGS) entry which is preliminary data.</text>
</comment>
<dbReference type="EMBL" id="JAUTXT010000046">
    <property type="protein sequence ID" value="KAK3671126.1"/>
    <property type="molecule type" value="Genomic_DNA"/>
</dbReference>